<accession>A0A1E4T7T3</accession>
<feature type="compositionally biased region" description="Acidic residues" evidence="1">
    <location>
        <begin position="551"/>
        <end position="560"/>
    </location>
</feature>
<organism evidence="2 3">
    <name type="scientific">[Candida] arabinofermentans NRRL YB-2248</name>
    <dbReference type="NCBI Taxonomy" id="983967"/>
    <lineage>
        <taxon>Eukaryota</taxon>
        <taxon>Fungi</taxon>
        <taxon>Dikarya</taxon>
        <taxon>Ascomycota</taxon>
        <taxon>Saccharomycotina</taxon>
        <taxon>Pichiomycetes</taxon>
        <taxon>Pichiales</taxon>
        <taxon>Pichiaceae</taxon>
        <taxon>Ogataea</taxon>
        <taxon>Ogataea/Candida clade</taxon>
    </lineage>
</organism>
<feature type="region of interest" description="Disordered" evidence="1">
    <location>
        <begin position="146"/>
        <end position="172"/>
    </location>
</feature>
<keyword evidence="3" id="KW-1185">Reference proteome</keyword>
<dbReference type="AlphaFoldDB" id="A0A1E4T7T3"/>
<evidence type="ECO:0000313" key="3">
    <source>
        <dbReference type="Proteomes" id="UP000094801"/>
    </source>
</evidence>
<feature type="region of interest" description="Disordered" evidence="1">
    <location>
        <begin position="533"/>
        <end position="566"/>
    </location>
</feature>
<dbReference type="STRING" id="983967.A0A1E4T7T3"/>
<feature type="compositionally biased region" description="Polar residues" evidence="1">
    <location>
        <begin position="1"/>
        <end position="13"/>
    </location>
</feature>
<evidence type="ECO:0000313" key="2">
    <source>
        <dbReference type="EMBL" id="ODV87820.1"/>
    </source>
</evidence>
<dbReference type="EMBL" id="KV453847">
    <property type="protein sequence ID" value="ODV87820.1"/>
    <property type="molecule type" value="Genomic_DNA"/>
</dbReference>
<dbReference type="OrthoDB" id="4097087at2759"/>
<feature type="region of interest" description="Disordered" evidence="1">
    <location>
        <begin position="1"/>
        <end position="59"/>
    </location>
</feature>
<feature type="region of interest" description="Disordered" evidence="1">
    <location>
        <begin position="286"/>
        <end position="312"/>
    </location>
</feature>
<proteinExistence type="predicted"/>
<reference evidence="3" key="1">
    <citation type="submission" date="2016-04" db="EMBL/GenBank/DDBJ databases">
        <title>Comparative genomics of biotechnologically important yeasts.</title>
        <authorList>
            <consortium name="DOE Joint Genome Institute"/>
            <person name="Riley R."/>
            <person name="Haridas S."/>
            <person name="Wolfe K.H."/>
            <person name="Lopes M.R."/>
            <person name="Hittinger C.T."/>
            <person name="Goker M."/>
            <person name="Salamov A."/>
            <person name="Wisecaver J."/>
            <person name="Long T.M."/>
            <person name="Aerts A.L."/>
            <person name="Barry K."/>
            <person name="Choi C."/>
            <person name="Clum A."/>
            <person name="Coughlan A.Y."/>
            <person name="Deshpande S."/>
            <person name="Douglass A.P."/>
            <person name="Hanson S.J."/>
            <person name="Klenk H.-P."/>
            <person name="Labutti K."/>
            <person name="Lapidus A."/>
            <person name="Lindquist E."/>
            <person name="Lipzen A."/>
            <person name="Meier-Kolthoff J.P."/>
            <person name="Ohm R.A."/>
            <person name="Otillar R.P."/>
            <person name="Pangilinan J."/>
            <person name="Peng Y."/>
            <person name="Rokas A."/>
            <person name="Rosa C.A."/>
            <person name="Scheuner C."/>
            <person name="Sibirny A.A."/>
            <person name="Slot J.C."/>
            <person name="Stielow J.B."/>
            <person name="Sun H."/>
            <person name="Kurtzman C.P."/>
            <person name="Blackwell M."/>
            <person name="Grigoriev I.V."/>
            <person name="Jeffries T.W."/>
        </authorList>
    </citation>
    <scope>NUCLEOTIDE SEQUENCE [LARGE SCALE GENOMIC DNA]</scope>
    <source>
        <strain evidence="3">NRRL YB-2248</strain>
    </source>
</reference>
<feature type="compositionally biased region" description="Polar residues" evidence="1">
    <location>
        <begin position="733"/>
        <end position="744"/>
    </location>
</feature>
<feature type="compositionally biased region" description="Basic and acidic residues" evidence="1">
    <location>
        <begin position="533"/>
        <end position="543"/>
    </location>
</feature>
<dbReference type="Proteomes" id="UP000094801">
    <property type="component" value="Unassembled WGS sequence"/>
</dbReference>
<feature type="region of interest" description="Disordered" evidence="1">
    <location>
        <begin position="716"/>
        <end position="745"/>
    </location>
</feature>
<sequence length="763" mass="85574">MENSPSLSSSPKAQQDHPGTEEILIQRSGEQDYLSPQHQNLQSHQHQPMQEALQHQHPSQYQRAPLMFHTNSAPVAFQLPPSTPQSTSLGQYQHHNPLHQNPQYHKSIDQPASIPIIQASQPITYYPHPTQQAHTAHYLPSRTQIRPQTAGTPSMNQSEQHFGSPDQPPRYNSIATPSIQASYTPPLIHQPLPENSTQFTPYHPGAYSQYRSQAIQSLQSLPQSSTPSNPLLHAFPIIPETYQVAHQSGRITTDNPSLHFGDLQHIPSSHQSPHSQRTQIHLHQLYNSTPHPPHPPLTRPTLHSQGQASTTSALAGNLPRSTTAAINERKRFHSDPTHSRSSIAGAVYNSGAVYKRLKIADSISNTTTPLVSMRPQGRPFSSNINARFLLHKDLFSLLQHIDKRESKEMLIYDFRDLKSSAPGRADEGDIKAATKNLSQLDIDAGLFEGESGVESLDKFLNCKNLGTTGFDSDIEVKEPIQKLIVYKPEVNNFLAAEASSGENSQTPKETPKETPSRLAVSGRSSLRFLLNRTERDSSEEHQGDNVTSVEPAEDVVESEEPSNASWKSDIPINLHMLIKKEFNIDKYRFIKIIRDNNGRVLKLETITPPEMYSTVNDASSIDTHNQDKDEAIKGIDQEEDKHTKAVHTPSSKMEKKPVDAGYNFTSEWIKKTVCYPRYKSKMKIHMIESSENFILYNDLRMMLWDINEEFKQAHSEGQVSEQGEANIAKGEPYSQSGSSGTTLDEQTKVRLFQSKKVYIKLSS</sequence>
<gene>
    <name evidence="2" type="ORF">CANARDRAFT_20552</name>
</gene>
<name>A0A1E4T7T3_9ASCO</name>
<feature type="compositionally biased region" description="Polar residues" evidence="1">
    <location>
        <begin position="146"/>
        <end position="161"/>
    </location>
</feature>
<feature type="region of interest" description="Disordered" evidence="1">
    <location>
        <begin position="497"/>
        <end position="521"/>
    </location>
</feature>
<protein>
    <submittedName>
        <fullName evidence="2">Uncharacterized protein</fullName>
    </submittedName>
</protein>
<evidence type="ECO:0000256" key="1">
    <source>
        <dbReference type="SAM" id="MobiDB-lite"/>
    </source>
</evidence>
<feature type="compositionally biased region" description="Polar residues" evidence="1">
    <location>
        <begin position="34"/>
        <end position="48"/>
    </location>
</feature>